<reference evidence="2" key="1">
    <citation type="submission" date="2023-07" db="EMBL/GenBank/DDBJ databases">
        <title>Shewanella mangrovi sp. nov., an acetaldehyde- degrading bacterium isolated from mangrove sediment.</title>
        <authorList>
            <person name="Liu Y."/>
        </authorList>
    </citation>
    <scope>NUCLEOTIDE SEQUENCE [LARGE SCALE GENOMIC DNA]</scope>
    <source>
        <strain evidence="2">C32</strain>
    </source>
</reference>
<accession>A0ABT2FH78</accession>
<dbReference type="Pfam" id="PF13783">
    <property type="entry name" value="DUF4177"/>
    <property type="match status" value="1"/>
</dbReference>
<keyword evidence="2" id="KW-1185">Reference proteome</keyword>
<gene>
    <name evidence="1" type="ORF">L9G74_04500</name>
</gene>
<evidence type="ECO:0000313" key="1">
    <source>
        <dbReference type="EMBL" id="MCS4555688.1"/>
    </source>
</evidence>
<proteinExistence type="predicted"/>
<name>A0ABT2FH78_9GAMM</name>
<dbReference type="RefSeq" id="WP_238895079.1">
    <property type="nucleotide sequence ID" value="NZ_JAKOGG010000002.1"/>
</dbReference>
<dbReference type="Proteomes" id="UP001201549">
    <property type="component" value="Unassembled WGS sequence"/>
</dbReference>
<evidence type="ECO:0000313" key="2">
    <source>
        <dbReference type="Proteomes" id="UP001201549"/>
    </source>
</evidence>
<sequence>MQRVVEFRKKHFWSGRLNLDALNTQLDKYREQGWRVVTIRPVTATFGVGGSCLVLLENDDEALQPVSY</sequence>
<dbReference type="EMBL" id="JAKOGG010000002">
    <property type="protein sequence ID" value="MCS4555688.1"/>
    <property type="molecule type" value="Genomic_DNA"/>
</dbReference>
<dbReference type="InterPro" id="IPR025234">
    <property type="entry name" value="YjzH-like"/>
</dbReference>
<organism evidence="1 2">
    <name type="scientific">Shewanella electrica</name>
    <dbReference type="NCBI Taxonomy" id="515560"/>
    <lineage>
        <taxon>Bacteria</taxon>
        <taxon>Pseudomonadati</taxon>
        <taxon>Pseudomonadota</taxon>
        <taxon>Gammaproteobacteria</taxon>
        <taxon>Alteromonadales</taxon>
        <taxon>Shewanellaceae</taxon>
        <taxon>Shewanella</taxon>
    </lineage>
</organism>
<protein>
    <submittedName>
        <fullName evidence="1">DUF4177 domain-containing protein</fullName>
    </submittedName>
</protein>
<comment type="caution">
    <text evidence="1">The sequence shown here is derived from an EMBL/GenBank/DDBJ whole genome shotgun (WGS) entry which is preliminary data.</text>
</comment>